<proteinExistence type="predicted"/>
<dbReference type="SUPFAM" id="SSF54001">
    <property type="entry name" value="Cysteine proteinases"/>
    <property type="match status" value="1"/>
</dbReference>
<dbReference type="InterPro" id="IPR007921">
    <property type="entry name" value="CHAP_dom"/>
</dbReference>
<protein>
    <submittedName>
        <fullName evidence="3">CHAP domain-containing protein</fullName>
    </submittedName>
</protein>
<evidence type="ECO:0000313" key="4">
    <source>
        <dbReference type="Proteomes" id="UP000250028"/>
    </source>
</evidence>
<feature type="domain" description="Peptidase C51" evidence="2">
    <location>
        <begin position="147"/>
        <end position="278"/>
    </location>
</feature>
<evidence type="ECO:0000259" key="2">
    <source>
        <dbReference type="PROSITE" id="PS50911"/>
    </source>
</evidence>
<evidence type="ECO:0000313" key="3">
    <source>
        <dbReference type="EMBL" id="SSA35977.1"/>
    </source>
</evidence>
<keyword evidence="4" id="KW-1185">Reference proteome</keyword>
<dbReference type="Proteomes" id="UP000250028">
    <property type="component" value="Unassembled WGS sequence"/>
</dbReference>
<organism evidence="3 4">
    <name type="scientific">Branchiibius hedensis</name>
    <dbReference type="NCBI Taxonomy" id="672460"/>
    <lineage>
        <taxon>Bacteria</taxon>
        <taxon>Bacillati</taxon>
        <taxon>Actinomycetota</taxon>
        <taxon>Actinomycetes</taxon>
        <taxon>Micrococcales</taxon>
        <taxon>Dermacoccaceae</taxon>
        <taxon>Branchiibius</taxon>
    </lineage>
</organism>
<gene>
    <name evidence="3" type="ORF">SAMN04489750_3356</name>
</gene>
<sequence length="280" mass="29487">MMKTTATKRVLGVLGVAGVVAGGMLAQGAPAQAAGRNGVCDSGEFCYYYNSGQAGSVSDFTGSLADYGTTQPSCYDFKGAGAGKGKCIKNQAASAWNRTSKTVRVYYNSNYGGKYLDIKAGAKVNLGALKNQNASHKIGVSTGGGSYTPKDDYPYKGATSGVDPWNFYKGQCTSFAAWTVNSRLGIKFSNSYKGQHWGNAINWDNAARAAGIPVSGTPKAGDIAVRNSGTYGHVAFVTKVNSNGTVEVDEYNFVHKDAYDHRTASVGSGTNSFDAFIHFK</sequence>
<name>A0A2Y9A1C4_9MICO</name>
<evidence type="ECO:0000256" key="1">
    <source>
        <dbReference type="SAM" id="SignalP"/>
    </source>
</evidence>
<accession>A0A2Y9A1C4</accession>
<dbReference type="InterPro" id="IPR038765">
    <property type="entry name" value="Papain-like_cys_pep_sf"/>
</dbReference>
<dbReference type="AlphaFoldDB" id="A0A2Y9A1C4"/>
<dbReference type="PROSITE" id="PS50911">
    <property type="entry name" value="CHAP"/>
    <property type="match status" value="1"/>
</dbReference>
<dbReference type="Gene3D" id="3.90.1720.10">
    <property type="entry name" value="endopeptidase domain like (from Nostoc punctiforme)"/>
    <property type="match status" value="1"/>
</dbReference>
<keyword evidence="1" id="KW-0732">Signal</keyword>
<reference evidence="4" key="1">
    <citation type="submission" date="2016-10" db="EMBL/GenBank/DDBJ databases">
        <authorList>
            <person name="Varghese N."/>
            <person name="Submissions S."/>
        </authorList>
    </citation>
    <scope>NUCLEOTIDE SEQUENCE [LARGE SCALE GENOMIC DNA]</scope>
    <source>
        <strain evidence="4">DSM 22951</strain>
    </source>
</reference>
<dbReference type="EMBL" id="UESZ01000001">
    <property type="protein sequence ID" value="SSA35977.1"/>
    <property type="molecule type" value="Genomic_DNA"/>
</dbReference>
<feature type="signal peptide" evidence="1">
    <location>
        <begin position="1"/>
        <end position="33"/>
    </location>
</feature>
<dbReference type="Pfam" id="PF05257">
    <property type="entry name" value="CHAP"/>
    <property type="match status" value="1"/>
</dbReference>
<dbReference type="Pfam" id="PF03995">
    <property type="entry name" value="Inhibitor_I36"/>
    <property type="match status" value="1"/>
</dbReference>
<feature type="chain" id="PRO_5016074005" evidence="1">
    <location>
        <begin position="34"/>
        <end position="280"/>
    </location>
</feature>